<organism evidence="2 3">
    <name type="scientific">Plesiocystis pacifica SIR-1</name>
    <dbReference type="NCBI Taxonomy" id="391625"/>
    <lineage>
        <taxon>Bacteria</taxon>
        <taxon>Pseudomonadati</taxon>
        <taxon>Myxococcota</taxon>
        <taxon>Polyangia</taxon>
        <taxon>Nannocystales</taxon>
        <taxon>Nannocystaceae</taxon>
        <taxon>Plesiocystis</taxon>
    </lineage>
</organism>
<evidence type="ECO:0000256" key="1">
    <source>
        <dbReference type="SAM" id="MobiDB-lite"/>
    </source>
</evidence>
<dbReference type="RefSeq" id="WP_006971656.1">
    <property type="nucleotide sequence ID" value="NZ_ABCS01000022.1"/>
</dbReference>
<sequence length="208" mass="23879">MGSRIDKDGPSASTSASISSVTDDVQQVKGLTFDTARMHFCEQYGDEAWDLLMESLPRHTRKIFDEADFNEWYPEGEMRRFMHAVHEQLAHGDDQRFMEIVRGLALAGISRFFRMLLGLASARFVLRKVPVVWKRLRRGPAELSTELTDDGRVLIHYEDFRYCRDPIYRQLSMANCQALVQAATGKVPRAKVLVWDRTSMTLAFEVDS</sequence>
<keyword evidence="3" id="KW-1185">Reference proteome</keyword>
<comment type="caution">
    <text evidence="2">The sequence shown here is derived from an EMBL/GenBank/DDBJ whole genome shotgun (WGS) entry which is preliminary data.</text>
</comment>
<dbReference type="EMBL" id="ABCS01000022">
    <property type="protein sequence ID" value="EDM79127.1"/>
    <property type="molecule type" value="Genomic_DNA"/>
</dbReference>
<feature type="region of interest" description="Disordered" evidence="1">
    <location>
        <begin position="1"/>
        <end position="20"/>
    </location>
</feature>
<reference evidence="2 3" key="1">
    <citation type="submission" date="2007-06" db="EMBL/GenBank/DDBJ databases">
        <authorList>
            <person name="Shimkets L."/>
            <person name="Ferriera S."/>
            <person name="Johnson J."/>
            <person name="Kravitz S."/>
            <person name="Beeson K."/>
            <person name="Sutton G."/>
            <person name="Rogers Y.-H."/>
            <person name="Friedman R."/>
            <person name="Frazier M."/>
            <person name="Venter J.C."/>
        </authorList>
    </citation>
    <scope>NUCLEOTIDE SEQUENCE [LARGE SCALE GENOMIC DNA]</scope>
    <source>
        <strain evidence="2 3">SIR-1</strain>
    </source>
</reference>
<dbReference type="OrthoDB" id="9830963at2"/>
<accession>A6G4K7</accession>
<evidence type="ECO:0000313" key="3">
    <source>
        <dbReference type="Proteomes" id="UP000005801"/>
    </source>
</evidence>
<protein>
    <recommendedName>
        <fullName evidence="4">Heme NO-binding domain-containing protein</fullName>
    </recommendedName>
</protein>
<gene>
    <name evidence="2" type="ORF">PPSIR1_27213</name>
</gene>
<feature type="compositionally biased region" description="Low complexity" evidence="1">
    <location>
        <begin position="11"/>
        <end position="20"/>
    </location>
</feature>
<name>A6G4K7_9BACT</name>
<evidence type="ECO:0000313" key="2">
    <source>
        <dbReference type="EMBL" id="EDM79127.1"/>
    </source>
</evidence>
<proteinExistence type="predicted"/>
<evidence type="ECO:0008006" key="4">
    <source>
        <dbReference type="Google" id="ProtNLM"/>
    </source>
</evidence>
<dbReference type="AlphaFoldDB" id="A6G4K7"/>
<dbReference type="Proteomes" id="UP000005801">
    <property type="component" value="Unassembled WGS sequence"/>
</dbReference>